<dbReference type="PANTHER" id="PTHR43591">
    <property type="entry name" value="METHYLTRANSFERASE"/>
    <property type="match status" value="1"/>
</dbReference>
<dbReference type="CDD" id="cd02440">
    <property type="entry name" value="AdoMet_MTases"/>
    <property type="match status" value="1"/>
</dbReference>
<dbReference type="InterPro" id="IPR013216">
    <property type="entry name" value="Methyltransf_11"/>
</dbReference>
<sequence>MGLFLKLETFVYKNLVVPLQGKHTFDFVDNYYQRGQKVLDFGCGIGSNSKLFHSDDYIGVEVDESRVISSRIKYPNKRFEQISFISTEDDKIPFENDSFDLVFISLCLHHIDSATCKLLLKEFSRVLNHNGRIIGIEPCILPDKYFSNIFMNIIDAGDYILPIEEYKKIYASESYDTEDIDIVKTFGYHLWQYTSKPNTNNSTVYLGSRTNYRKLIKPLHLTSLYGKWVLLLYLVYIIISPLIN</sequence>
<dbReference type="InterPro" id="IPR029063">
    <property type="entry name" value="SAM-dependent_MTases_sf"/>
</dbReference>
<keyword evidence="1" id="KW-0472">Membrane</keyword>
<feature type="domain" description="Methyltransferase type 11" evidence="2">
    <location>
        <begin position="39"/>
        <end position="134"/>
    </location>
</feature>
<dbReference type="Gene3D" id="3.40.50.150">
    <property type="entry name" value="Vaccinia Virus protein VP39"/>
    <property type="match status" value="1"/>
</dbReference>
<feature type="transmembrane region" description="Helical" evidence="1">
    <location>
        <begin position="224"/>
        <end position="243"/>
    </location>
</feature>
<dbReference type="Pfam" id="PF08241">
    <property type="entry name" value="Methyltransf_11"/>
    <property type="match status" value="1"/>
</dbReference>
<dbReference type="SUPFAM" id="SSF53335">
    <property type="entry name" value="S-adenosyl-L-methionine-dependent methyltransferases"/>
    <property type="match status" value="1"/>
</dbReference>
<evidence type="ECO:0000256" key="1">
    <source>
        <dbReference type="SAM" id="Phobius"/>
    </source>
</evidence>
<name>A0A382E854_9ZZZZ</name>
<evidence type="ECO:0000313" key="3">
    <source>
        <dbReference type="EMBL" id="SVB46878.1"/>
    </source>
</evidence>
<dbReference type="GO" id="GO:0008757">
    <property type="term" value="F:S-adenosylmethionine-dependent methyltransferase activity"/>
    <property type="evidence" value="ECO:0007669"/>
    <property type="project" value="InterPro"/>
</dbReference>
<dbReference type="EMBL" id="UINC01043189">
    <property type="protein sequence ID" value="SVB46878.1"/>
    <property type="molecule type" value="Genomic_DNA"/>
</dbReference>
<reference evidence="3" key="1">
    <citation type="submission" date="2018-05" db="EMBL/GenBank/DDBJ databases">
        <authorList>
            <person name="Lanie J.A."/>
            <person name="Ng W.-L."/>
            <person name="Kazmierczak K.M."/>
            <person name="Andrzejewski T.M."/>
            <person name="Davidsen T.M."/>
            <person name="Wayne K.J."/>
            <person name="Tettelin H."/>
            <person name="Glass J.I."/>
            <person name="Rusch D."/>
            <person name="Podicherti R."/>
            <person name="Tsui H.-C.T."/>
            <person name="Winkler M.E."/>
        </authorList>
    </citation>
    <scope>NUCLEOTIDE SEQUENCE</scope>
</reference>
<accession>A0A382E854</accession>
<protein>
    <recommendedName>
        <fullName evidence="2">Methyltransferase type 11 domain-containing protein</fullName>
    </recommendedName>
</protein>
<keyword evidence="1" id="KW-1133">Transmembrane helix</keyword>
<dbReference type="AlphaFoldDB" id="A0A382E854"/>
<proteinExistence type="predicted"/>
<keyword evidence="1" id="KW-0812">Transmembrane</keyword>
<gene>
    <name evidence="3" type="ORF">METZ01_LOCUS199732</name>
</gene>
<evidence type="ECO:0000259" key="2">
    <source>
        <dbReference type="Pfam" id="PF08241"/>
    </source>
</evidence>
<organism evidence="3">
    <name type="scientific">marine metagenome</name>
    <dbReference type="NCBI Taxonomy" id="408172"/>
    <lineage>
        <taxon>unclassified sequences</taxon>
        <taxon>metagenomes</taxon>
        <taxon>ecological metagenomes</taxon>
    </lineage>
</organism>